<dbReference type="RefSeq" id="WP_261755790.1">
    <property type="nucleotide sequence ID" value="NZ_CP104562.2"/>
</dbReference>
<evidence type="ECO:0000256" key="1">
    <source>
        <dbReference type="SAM" id="MobiDB-lite"/>
    </source>
</evidence>
<feature type="compositionally biased region" description="Low complexity" evidence="1">
    <location>
        <begin position="233"/>
        <end position="259"/>
    </location>
</feature>
<evidence type="ECO:0000256" key="2">
    <source>
        <dbReference type="SAM" id="Phobius"/>
    </source>
</evidence>
<sequence length="281" mass="29951">MSRVTLQSLRSQGLRLRLEIALWRHGWLALVGPLLCAAALLGWWLVVRPDGLALAQSTRQLQAPPAPVAAPAQRVRNDALRWQALQETLRAAPAHDQLMRQWTDLAKAHQVRWRQTQFQTAFEPQTGTQRIKVVLPVTAAYPKLRAFTEALLRDSPNVSLDQMHFERRNTLLDQVETHISLSIWLPPPSEAVKTPNRVAEASGAAASSVTAAPLSPSAPVSATATATATAIAKSNTTSTTSTPSATSTTPATSASPAVSGLVRPTAPPVATSTTPAGGGRP</sequence>
<keyword evidence="4" id="KW-1185">Reference proteome</keyword>
<accession>A0ABY6ATF5</accession>
<organism evidence="3 4">
    <name type="scientific">Roseateles amylovorans</name>
    <dbReference type="NCBI Taxonomy" id="2978473"/>
    <lineage>
        <taxon>Bacteria</taxon>
        <taxon>Pseudomonadati</taxon>
        <taxon>Pseudomonadota</taxon>
        <taxon>Betaproteobacteria</taxon>
        <taxon>Burkholderiales</taxon>
        <taxon>Sphaerotilaceae</taxon>
        <taxon>Roseateles</taxon>
    </lineage>
</organism>
<gene>
    <name evidence="3" type="ORF">N4261_13345</name>
</gene>
<dbReference type="Proteomes" id="UP001064933">
    <property type="component" value="Chromosome"/>
</dbReference>
<name>A0ABY6ATF5_9BURK</name>
<dbReference type="InterPro" id="IPR034756">
    <property type="entry name" value="T2SSM_b"/>
</dbReference>
<feature type="region of interest" description="Disordered" evidence="1">
    <location>
        <begin position="233"/>
        <end position="281"/>
    </location>
</feature>
<keyword evidence="2" id="KW-0812">Transmembrane</keyword>
<protein>
    <submittedName>
        <fullName evidence="3">GspMb/PilO family protein</fullName>
    </submittedName>
</protein>
<dbReference type="EMBL" id="CP104562">
    <property type="protein sequence ID" value="UXH76060.1"/>
    <property type="molecule type" value="Genomic_DNA"/>
</dbReference>
<proteinExistence type="predicted"/>
<keyword evidence="2" id="KW-1133">Transmembrane helix</keyword>
<feature type="transmembrane region" description="Helical" evidence="2">
    <location>
        <begin position="21"/>
        <end position="46"/>
    </location>
</feature>
<dbReference type="Pfam" id="PF10741">
    <property type="entry name" value="T2SSM_b"/>
    <property type="match status" value="1"/>
</dbReference>
<keyword evidence="2" id="KW-0472">Membrane</keyword>
<evidence type="ECO:0000313" key="4">
    <source>
        <dbReference type="Proteomes" id="UP001064933"/>
    </source>
</evidence>
<reference evidence="3" key="1">
    <citation type="submission" date="2022-10" db="EMBL/GenBank/DDBJ databases">
        <title>Characterization and whole genome sequencing of a new Roseateles species, isolated from fresh water.</title>
        <authorList>
            <person name="Guliayeva D.Y."/>
            <person name="Akhremchuk A.E."/>
            <person name="Sikolenko M.A."/>
            <person name="Valentovich L.N."/>
            <person name="Sidarenka A.V."/>
        </authorList>
    </citation>
    <scope>NUCLEOTIDE SEQUENCE</scope>
    <source>
        <strain evidence="3">BIM B-1768</strain>
    </source>
</reference>
<evidence type="ECO:0000313" key="3">
    <source>
        <dbReference type="EMBL" id="UXH76060.1"/>
    </source>
</evidence>